<evidence type="ECO:0000256" key="2">
    <source>
        <dbReference type="ARBA" id="ARBA00032757"/>
    </source>
</evidence>
<feature type="region of interest" description="Disordered" evidence="3">
    <location>
        <begin position="1499"/>
        <end position="1528"/>
    </location>
</feature>
<accession>V5NEZ4</accession>
<dbReference type="SUPFAM" id="SSF56672">
    <property type="entry name" value="DNA/RNA polymerases"/>
    <property type="match status" value="1"/>
</dbReference>
<reference evidence="5" key="1">
    <citation type="submission" date="2013-08" db="EMBL/GenBank/DDBJ databases">
        <title>Virus sequences identified in SF wastewater.</title>
        <authorList>
            <person name="Greninger A.L."/>
            <person name="Kellogg M."/>
            <person name="DeRisi J.L."/>
        </authorList>
    </citation>
    <scope>NUCLEOTIDE SEQUENCE</scope>
    <source>
        <strain evidence="5">SF</strain>
    </source>
</reference>
<dbReference type="Pfam" id="PF19222">
    <property type="entry name" value="Noda_Vmethyltr"/>
    <property type="match status" value="1"/>
</dbReference>
<evidence type="ECO:0000259" key="4">
    <source>
        <dbReference type="Pfam" id="PF19222"/>
    </source>
</evidence>
<organism evidence="5">
    <name type="scientific">Betegovirus SF</name>
    <dbReference type="NCBI Taxonomy" id="1424630"/>
    <lineage>
        <taxon>Viruses</taxon>
    </lineage>
</organism>
<protein>
    <recommendedName>
        <fullName evidence="2">RNA replicase</fullName>
    </recommendedName>
</protein>
<feature type="compositionally biased region" description="Polar residues" evidence="3">
    <location>
        <begin position="1008"/>
        <end position="1018"/>
    </location>
</feature>
<dbReference type="CDD" id="cd23173">
    <property type="entry name" value="ps-ssRNAv_Nodaviridae_RdRp"/>
    <property type="match status" value="1"/>
</dbReference>
<feature type="compositionally biased region" description="Low complexity" evidence="3">
    <location>
        <begin position="950"/>
        <end position="961"/>
    </location>
</feature>
<feature type="region of interest" description="Disordered" evidence="3">
    <location>
        <begin position="947"/>
        <end position="1021"/>
    </location>
</feature>
<dbReference type="InterPro" id="IPR043647">
    <property type="entry name" value="Noda_Vmethyltr_dom"/>
</dbReference>
<sequence>MMPNYLFEAIFNRKVIMSTPNQVIDIAVHFYSRTISYPLPSKTTTLLALAATGLTMYATFTVAKHITDAVHEAWDSFRTYLIHTASRVHKPQEIVRRTFRETQFFHKHADVNHTHGPSAADRSSASEFATNFAYSLGVTPFFIQMSAADQRHSKRGNRTYFWSKDVHVKPSNEKPNPEDVRVLVDVDQYFDMPYLLANDPAVYLLYTFQPHKAASTCLDYSFTFDADGRVNYQVNGGGSFRHHVWNYAKDVFTVERTMFGVPISTTTYLIDRRLTSENHELILLTPTCTVDFPFAFLLSQLGSNPLLRLNPIVGNFIRLDVRGVELLTSTARISEYVCCTIPRVADDRVSEINRLTKHDLSPASVESAITPLPIEPEDTTYYREMAVVLCSFYRECTERKRDSVNPPNRDVLRVQHGRYDPEAPETMLPFMSPLLVGAYSFDKTSDNEKQTFVGRVVEPVNNKTTTPLMERCMNEFVDKMFPNKHLLVPADLDCVKEHQHKPGQIAKIIEATTNPTVIRYISSFLKSETYQKAGNPRNISTSDATDKVNYSMFTYPLAEYLKTFSWYAFGDTPHNTSLRLCAILGIVDFASFTDFSTFDGTIGQPSRTLEERILLNAYPSCYHAQLIGLHRGTYGKMSIGKFGNRVAALLGRGSGYPDTSIMNTINNAFTMYLAFRMTRGPDGNFLDADEAWARLCKYCLFAGDDGQSGNLRKEAIKKAADLMGFVVKVEEIQRGQRGVNFLARFYSPDVWFGSPNSMCDLKRQLSKFHTSLVLPPQITPAQKLKEKAMSYVLTDANTPIIGVFCKRAVELTQHAKATGYNIGQFNTTRFEDAESQYPNSNDSNWMEAELRIQLPEFDHDRFTNWINTVTTLDELMKPPLCHPELPPQNKLTVTIDGLIVDPTTGPTNQNTDAIIANHNKKAALEAKAARKNHASGRTAAFKARLNEKSPATAPPANTQQPVVNAVTNPHAPPEPRTTPPTSASGRPRRFSPVNNQRKTPVISLQPRAVTQSQPTNHPASGAIAPVLQPLHYLDGSDAHTSPPRPGFNSPLFVFLNFWCVIGEELFKRIPYVGLAFAPFEMALYISKIGKTYIPVRLMTLGMHFAALSLPLPLGIALHCFWNVSANHYDEIHDFVEFPVAARIAKILRKFSHPIVADSADCVRKFCLPWLGPPPPPTNTNNTQPPKIESLGSFASCLSRNKPQNPQTTNPEIEHVPQPLRFNSKNVLLLTRPELASLQETSSAFVLLLTRFAPMQTVQSYFQTPLHELLLTNSTVEARYQRMQTETHQCWCAQVTASSTALALSLAALLLTPRLEEEQLFSTQQLSELFLGVSNFVKSPPPYLPLECYVYELLETNSELISRTSILQATTATPLRTYHFPTLTKFVLLADDWTTLSQNFLALARRTLRLTCLIGSPLVGEPFKFPLMEDHLARALLTLSFMSIMKSPSPTVTTWHSSQLLRFPTTLSRQQLLTQFTPLPVESSPPVLRRLPVSSNELLRKRLRRTSEDPQQQRWSPSQSSYSSSSSSQ</sequence>
<proteinExistence type="inferred from homology"/>
<feature type="compositionally biased region" description="Low complexity" evidence="3">
    <location>
        <begin position="1511"/>
        <end position="1528"/>
    </location>
</feature>
<name>V5NEZ4_9VIRU</name>
<feature type="domain" description="Nodavirus methyltransferase" evidence="4">
    <location>
        <begin position="109"/>
        <end position="255"/>
    </location>
</feature>
<evidence type="ECO:0000256" key="1">
    <source>
        <dbReference type="ARBA" id="ARBA00007751"/>
    </source>
</evidence>
<evidence type="ECO:0000313" key="5">
    <source>
        <dbReference type="EMBL" id="AHA86934.1"/>
    </source>
</evidence>
<comment type="similarity">
    <text evidence="1">Belongs to the nodaviridae RNA polymerase family.</text>
</comment>
<evidence type="ECO:0000256" key="3">
    <source>
        <dbReference type="SAM" id="MobiDB-lite"/>
    </source>
</evidence>
<dbReference type="InterPro" id="IPR043502">
    <property type="entry name" value="DNA/RNA_pol_sf"/>
</dbReference>
<dbReference type="EMBL" id="KF510033">
    <property type="protein sequence ID" value="AHA86934.1"/>
    <property type="molecule type" value="Genomic_RNA"/>
</dbReference>